<proteinExistence type="predicted"/>
<evidence type="ECO:0000313" key="2">
    <source>
        <dbReference type="EMBL" id="PNP74048.1"/>
    </source>
</evidence>
<reference evidence="2 3" key="1">
    <citation type="submission" date="2017-06" db="EMBL/GenBank/DDBJ databases">
        <title>Genome of Fusarium nygamai isolate CS10214.</title>
        <authorList>
            <person name="Gardiner D.M."/>
            <person name="Obanor F."/>
            <person name="Kazan K."/>
        </authorList>
    </citation>
    <scope>NUCLEOTIDE SEQUENCE [LARGE SCALE GENOMIC DNA]</scope>
    <source>
        <strain evidence="2 3">CS10214</strain>
    </source>
</reference>
<comment type="caution">
    <text evidence="2">The sequence shown here is derived from an EMBL/GenBank/DDBJ whole genome shotgun (WGS) entry which is preliminary data.</text>
</comment>
<name>A0A2K0VVJ8_GIBNY</name>
<protein>
    <submittedName>
        <fullName evidence="2">Uncharacterized protein</fullName>
    </submittedName>
</protein>
<evidence type="ECO:0000256" key="1">
    <source>
        <dbReference type="SAM" id="MobiDB-lite"/>
    </source>
</evidence>
<dbReference type="Proteomes" id="UP000236664">
    <property type="component" value="Unassembled WGS sequence"/>
</dbReference>
<sequence length="278" mass="30049">MGHSNSTLQFHELSAAGIEKGIPPIIRVKYESRWSKFGFRYGMELFLNGPNGEPMYTLDFEKGLRGDIVLHSGPSVDSPKLAVSGRESSFSSEYLIRLPSISGNAPQDEFLYWDSGRRTRFWFDIQVGHGPEQRVEGFEWRRSRGPEVKSVGQSRRSGLKLVRLGSTNTKEKYSSSEEDLHDGSTKGQGYGYSSDGKEVVAVWANTSSFSSFSGVGEFQFRGSGATGELGQLWALMAVMSCMSIWQKAMRDAARSSHAGATGAIGAGAAGGACGGGAC</sequence>
<feature type="region of interest" description="Disordered" evidence="1">
    <location>
        <begin position="168"/>
        <end position="189"/>
    </location>
</feature>
<dbReference type="AlphaFoldDB" id="A0A2K0VVJ8"/>
<dbReference type="EMBL" id="MTQA01000222">
    <property type="protein sequence ID" value="PNP74048.1"/>
    <property type="molecule type" value="Genomic_DNA"/>
</dbReference>
<accession>A0A2K0VVJ8</accession>
<gene>
    <name evidence="2" type="ORF">FNYG_12564</name>
</gene>
<organism evidence="2 3">
    <name type="scientific">Gibberella nygamai</name>
    <name type="common">Bean root rot disease fungus</name>
    <name type="synonym">Fusarium nygamai</name>
    <dbReference type="NCBI Taxonomy" id="42673"/>
    <lineage>
        <taxon>Eukaryota</taxon>
        <taxon>Fungi</taxon>
        <taxon>Dikarya</taxon>
        <taxon>Ascomycota</taxon>
        <taxon>Pezizomycotina</taxon>
        <taxon>Sordariomycetes</taxon>
        <taxon>Hypocreomycetidae</taxon>
        <taxon>Hypocreales</taxon>
        <taxon>Nectriaceae</taxon>
        <taxon>Fusarium</taxon>
        <taxon>Fusarium fujikuroi species complex</taxon>
    </lineage>
</organism>
<evidence type="ECO:0000313" key="3">
    <source>
        <dbReference type="Proteomes" id="UP000236664"/>
    </source>
</evidence>
<keyword evidence="3" id="KW-1185">Reference proteome</keyword>
<dbReference type="OrthoDB" id="3431997at2759"/>